<sequence length="266" mass="27713">MTVALRLIAGDGSALLVEDSGSGTPLVLLHGGLNSTRSFDRILPILTPRYRCLALGRRGYGQSGAAPGAAHSFDREAQDVATLLATLDQPAHLFGHSSGAIAAATAALAAPARVRSLVLYEPPFPIGSPHPDQWLIAAEAAVARGDNEEAALIGLRDGVGFPPPLVDRLRADPTWRERVAAAPAWIRESRSVLSLPVGVARLSAISAPTLLLTGSHTEPHHTAAIDALHGVLPDNEVAVLAGQGHTALVSAPDLLGETMLAFLDRH</sequence>
<protein>
    <submittedName>
        <fullName evidence="3">Alpha/beta fold hydrolase</fullName>
    </submittedName>
</protein>
<dbReference type="Pfam" id="PF12697">
    <property type="entry name" value="Abhydrolase_6"/>
    <property type="match status" value="1"/>
</dbReference>
<comment type="caution">
    <text evidence="3">The sequence shown here is derived from an EMBL/GenBank/DDBJ whole genome shotgun (WGS) entry which is preliminary data.</text>
</comment>
<dbReference type="Gene3D" id="3.40.50.1820">
    <property type="entry name" value="alpha/beta hydrolase"/>
    <property type="match status" value="1"/>
</dbReference>
<dbReference type="InterPro" id="IPR050266">
    <property type="entry name" value="AB_hydrolase_sf"/>
</dbReference>
<gene>
    <name evidence="3" type="ORF">ACFQE5_09345</name>
</gene>
<dbReference type="SUPFAM" id="SSF53474">
    <property type="entry name" value="alpha/beta-Hydrolases"/>
    <property type="match status" value="1"/>
</dbReference>
<evidence type="ECO:0000259" key="2">
    <source>
        <dbReference type="Pfam" id="PF12697"/>
    </source>
</evidence>
<reference evidence="4" key="1">
    <citation type="journal article" date="2019" name="Int. J. Syst. Evol. Microbiol.">
        <title>The Global Catalogue of Microorganisms (GCM) 10K type strain sequencing project: providing services to taxonomists for standard genome sequencing and annotation.</title>
        <authorList>
            <consortium name="The Broad Institute Genomics Platform"/>
            <consortium name="The Broad Institute Genome Sequencing Center for Infectious Disease"/>
            <person name="Wu L."/>
            <person name="Ma J."/>
        </authorList>
    </citation>
    <scope>NUCLEOTIDE SEQUENCE [LARGE SCALE GENOMIC DNA]</scope>
    <source>
        <strain evidence="4">CCM 8391</strain>
    </source>
</reference>
<proteinExistence type="predicted"/>
<keyword evidence="4" id="KW-1185">Reference proteome</keyword>
<evidence type="ECO:0000313" key="4">
    <source>
        <dbReference type="Proteomes" id="UP001596302"/>
    </source>
</evidence>
<dbReference type="RefSeq" id="WP_379584446.1">
    <property type="nucleotide sequence ID" value="NZ_JBHSQW010000020.1"/>
</dbReference>
<organism evidence="3 4">
    <name type="scientific">Pseudonocardia hispaniensis</name>
    <dbReference type="NCBI Taxonomy" id="904933"/>
    <lineage>
        <taxon>Bacteria</taxon>
        <taxon>Bacillati</taxon>
        <taxon>Actinomycetota</taxon>
        <taxon>Actinomycetes</taxon>
        <taxon>Pseudonocardiales</taxon>
        <taxon>Pseudonocardiaceae</taxon>
        <taxon>Pseudonocardia</taxon>
    </lineage>
</organism>
<feature type="domain" description="AB hydrolase-1" evidence="2">
    <location>
        <begin position="26"/>
        <end position="254"/>
    </location>
</feature>
<dbReference type="PANTHER" id="PTHR43798:SF31">
    <property type="entry name" value="AB HYDROLASE SUPERFAMILY PROTEIN YCLE"/>
    <property type="match status" value="1"/>
</dbReference>
<dbReference type="GO" id="GO:0016787">
    <property type="term" value="F:hydrolase activity"/>
    <property type="evidence" value="ECO:0007669"/>
    <property type="project" value="UniProtKB-KW"/>
</dbReference>
<dbReference type="PANTHER" id="PTHR43798">
    <property type="entry name" value="MONOACYLGLYCEROL LIPASE"/>
    <property type="match status" value="1"/>
</dbReference>
<evidence type="ECO:0000256" key="1">
    <source>
        <dbReference type="ARBA" id="ARBA00022801"/>
    </source>
</evidence>
<dbReference type="InterPro" id="IPR000073">
    <property type="entry name" value="AB_hydrolase_1"/>
</dbReference>
<dbReference type="InterPro" id="IPR029058">
    <property type="entry name" value="AB_hydrolase_fold"/>
</dbReference>
<accession>A0ABW1J0R8</accession>
<name>A0ABW1J0R8_9PSEU</name>
<dbReference type="Proteomes" id="UP001596302">
    <property type="component" value="Unassembled WGS sequence"/>
</dbReference>
<evidence type="ECO:0000313" key="3">
    <source>
        <dbReference type="EMBL" id="MFC5994413.1"/>
    </source>
</evidence>
<dbReference type="EMBL" id="JBHSQW010000020">
    <property type="protein sequence ID" value="MFC5994413.1"/>
    <property type="molecule type" value="Genomic_DNA"/>
</dbReference>
<keyword evidence="1 3" id="KW-0378">Hydrolase</keyword>